<sequence length="264" mass="30108">MDSVDESPRGKRCRGPYYNYQTEDGLRIPRQTLYNQRKRAKNSSNTSEQVQQDLAATSAEPNVSTATEFQDLQTNQVDELEPILQGTDESLNAPEDEYFDYDSWTPGEFYWNAEDDYDEQLTDMTTGLTNENSDEEASYSFGCNVRATKKKLKSQGGHYLLLSIEDQLRRYLQDYKLGSQLLHRFNRDPTGDAICDMYDGSLYCGFMQGKLLKDPTAISLTKNIMAELETLSTKGFKWMKGDQEITSTVNLLMVSVDTPARAMY</sequence>
<evidence type="ECO:0000256" key="1">
    <source>
        <dbReference type="SAM" id="MobiDB-lite"/>
    </source>
</evidence>
<dbReference type="KEGG" id="dpx:DAPPUDRAFT_256785"/>
<proteinExistence type="predicted"/>
<keyword evidence="4" id="KW-1185">Reference proteome</keyword>
<organism evidence="3 4">
    <name type="scientific">Daphnia pulex</name>
    <name type="common">Water flea</name>
    <dbReference type="NCBI Taxonomy" id="6669"/>
    <lineage>
        <taxon>Eukaryota</taxon>
        <taxon>Metazoa</taxon>
        <taxon>Ecdysozoa</taxon>
        <taxon>Arthropoda</taxon>
        <taxon>Crustacea</taxon>
        <taxon>Branchiopoda</taxon>
        <taxon>Diplostraca</taxon>
        <taxon>Cladocera</taxon>
        <taxon>Anomopoda</taxon>
        <taxon>Daphniidae</taxon>
        <taxon>Daphnia</taxon>
    </lineage>
</organism>
<protein>
    <submittedName>
        <fullName evidence="3">Uncharacterized protein</fullName>
    </submittedName>
</protein>
<dbReference type="KEGG" id="dpx:DAPPUDRAFT_256807"/>
<dbReference type="Proteomes" id="UP000000305">
    <property type="component" value="Unassembled WGS sequence"/>
</dbReference>
<evidence type="ECO:0000313" key="2">
    <source>
        <dbReference type="EMBL" id="EFX70721.1"/>
    </source>
</evidence>
<feature type="region of interest" description="Disordered" evidence="1">
    <location>
        <begin position="1"/>
        <end position="63"/>
    </location>
</feature>
<dbReference type="EMBL" id="GL732618">
    <property type="protein sequence ID" value="EFX70731.1"/>
    <property type="molecule type" value="Genomic_DNA"/>
</dbReference>
<evidence type="ECO:0000313" key="4">
    <source>
        <dbReference type="Proteomes" id="UP000000305"/>
    </source>
</evidence>
<dbReference type="EMBL" id="GL732618">
    <property type="protein sequence ID" value="EFX70721.1"/>
    <property type="molecule type" value="Genomic_DNA"/>
</dbReference>
<name>E9HC29_DAPPU</name>
<gene>
    <name evidence="3" type="ORF">DAPPUDRAFT_256785</name>
    <name evidence="2" type="ORF">DAPPUDRAFT_256807</name>
</gene>
<feature type="compositionally biased region" description="Polar residues" evidence="1">
    <location>
        <begin position="42"/>
        <end position="63"/>
    </location>
</feature>
<dbReference type="HOGENOM" id="CLU_1054726_0_0_1"/>
<accession>E9HC29</accession>
<dbReference type="AlphaFoldDB" id="E9HC29"/>
<evidence type="ECO:0000313" key="3">
    <source>
        <dbReference type="EMBL" id="EFX70731.1"/>
    </source>
</evidence>
<reference evidence="3 4" key="1">
    <citation type="journal article" date="2011" name="Science">
        <title>The ecoresponsive genome of Daphnia pulex.</title>
        <authorList>
            <person name="Colbourne J.K."/>
            <person name="Pfrender M.E."/>
            <person name="Gilbert D."/>
            <person name="Thomas W.K."/>
            <person name="Tucker A."/>
            <person name="Oakley T.H."/>
            <person name="Tokishita S."/>
            <person name="Aerts A."/>
            <person name="Arnold G.J."/>
            <person name="Basu M.K."/>
            <person name="Bauer D.J."/>
            <person name="Caceres C.E."/>
            <person name="Carmel L."/>
            <person name="Casola C."/>
            <person name="Choi J.H."/>
            <person name="Detter J.C."/>
            <person name="Dong Q."/>
            <person name="Dusheyko S."/>
            <person name="Eads B.D."/>
            <person name="Frohlich T."/>
            <person name="Geiler-Samerotte K.A."/>
            <person name="Gerlach D."/>
            <person name="Hatcher P."/>
            <person name="Jogdeo S."/>
            <person name="Krijgsveld J."/>
            <person name="Kriventseva E.V."/>
            <person name="Kultz D."/>
            <person name="Laforsch C."/>
            <person name="Lindquist E."/>
            <person name="Lopez J."/>
            <person name="Manak J.R."/>
            <person name="Muller J."/>
            <person name="Pangilinan J."/>
            <person name="Patwardhan R.P."/>
            <person name="Pitluck S."/>
            <person name="Pritham E.J."/>
            <person name="Rechtsteiner A."/>
            <person name="Rho M."/>
            <person name="Rogozin I.B."/>
            <person name="Sakarya O."/>
            <person name="Salamov A."/>
            <person name="Schaack S."/>
            <person name="Shapiro H."/>
            <person name="Shiga Y."/>
            <person name="Skalitzky C."/>
            <person name="Smith Z."/>
            <person name="Souvorov A."/>
            <person name="Sung W."/>
            <person name="Tang Z."/>
            <person name="Tsuchiya D."/>
            <person name="Tu H."/>
            <person name="Vos H."/>
            <person name="Wang M."/>
            <person name="Wolf Y.I."/>
            <person name="Yamagata H."/>
            <person name="Yamada T."/>
            <person name="Ye Y."/>
            <person name="Shaw J.R."/>
            <person name="Andrews J."/>
            <person name="Crease T.J."/>
            <person name="Tang H."/>
            <person name="Lucas S.M."/>
            <person name="Robertson H.M."/>
            <person name="Bork P."/>
            <person name="Koonin E.V."/>
            <person name="Zdobnov E.M."/>
            <person name="Grigoriev I.V."/>
            <person name="Lynch M."/>
            <person name="Boore J.L."/>
        </authorList>
    </citation>
    <scope>NUCLEOTIDE SEQUENCE [LARGE SCALE GENOMIC DNA]</scope>
</reference>